<comment type="function">
    <text evidence="12">Catalyzes the prenylation of para-hydroxybenzoate (PHB) with an all-trans polyprenyl group. Mediates the second step in the final reaction sequence of ubiquinone-8 (UQ-8) biosynthesis, which is the condensation of the polyisoprenoid side chain with PHB, generating the first membrane-bound Q intermediate 3-octaprenyl-4-hydroxybenzoate.</text>
</comment>
<evidence type="ECO:0000313" key="15">
    <source>
        <dbReference type="Proteomes" id="UP000605253"/>
    </source>
</evidence>
<evidence type="ECO:0000256" key="5">
    <source>
        <dbReference type="ARBA" id="ARBA00022519"/>
    </source>
</evidence>
<evidence type="ECO:0000313" key="14">
    <source>
        <dbReference type="EMBL" id="GGF83771.1"/>
    </source>
</evidence>
<name>A0A917CD25_9GAMM</name>
<comment type="caution">
    <text evidence="14">The sequence shown here is derived from an EMBL/GenBank/DDBJ whole genome shotgun (WGS) entry which is preliminary data.</text>
</comment>
<dbReference type="PANTHER" id="PTHR11048">
    <property type="entry name" value="PRENYLTRANSFERASES"/>
    <property type="match status" value="1"/>
</dbReference>
<keyword evidence="11 12" id="KW-0472">Membrane</keyword>
<keyword evidence="6 12" id="KW-0808">Transferase</keyword>
<feature type="transmembrane region" description="Helical" evidence="12">
    <location>
        <begin position="289"/>
        <end position="309"/>
    </location>
</feature>
<keyword evidence="10 12" id="KW-1133">Transmembrane helix</keyword>
<evidence type="ECO:0000256" key="9">
    <source>
        <dbReference type="ARBA" id="ARBA00022842"/>
    </source>
</evidence>
<keyword evidence="5 12" id="KW-0997">Cell inner membrane</keyword>
<protein>
    <recommendedName>
        <fullName evidence="12 13">4-hydroxybenzoate octaprenyltransferase</fullName>
        <ecNumber evidence="12 13">2.5.1.39</ecNumber>
    </recommendedName>
    <alternativeName>
        <fullName evidence="12">4-HB polyprenyltransferase</fullName>
    </alternativeName>
</protein>
<feature type="transmembrane region" description="Helical" evidence="12">
    <location>
        <begin position="43"/>
        <end position="60"/>
    </location>
</feature>
<dbReference type="GO" id="GO:0006744">
    <property type="term" value="P:ubiquinone biosynthetic process"/>
    <property type="evidence" value="ECO:0007669"/>
    <property type="project" value="UniProtKB-UniRule"/>
</dbReference>
<evidence type="ECO:0000256" key="4">
    <source>
        <dbReference type="ARBA" id="ARBA00022475"/>
    </source>
</evidence>
<comment type="catalytic activity">
    <reaction evidence="12">
        <text>all-trans-octaprenyl diphosphate + 4-hydroxybenzoate = 4-hydroxy-3-(all-trans-octaprenyl)benzoate + diphosphate</text>
        <dbReference type="Rhea" id="RHEA:27782"/>
        <dbReference type="ChEBI" id="CHEBI:1617"/>
        <dbReference type="ChEBI" id="CHEBI:17879"/>
        <dbReference type="ChEBI" id="CHEBI:33019"/>
        <dbReference type="ChEBI" id="CHEBI:57711"/>
        <dbReference type="EC" id="2.5.1.39"/>
    </reaction>
</comment>
<reference evidence="14" key="1">
    <citation type="journal article" date="2014" name="Int. J. Syst. Evol. Microbiol.">
        <title>Complete genome sequence of Corynebacterium casei LMG S-19264T (=DSM 44701T), isolated from a smear-ripened cheese.</title>
        <authorList>
            <consortium name="US DOE Joint Genome Institute (JGI-PGF)"/>
            <person name="Walter F."/>
            <person name="Albersmeier A."/>
            <person name="Kalinowski J."/>
            <person name="Ruckert C."/>
        </authorList>
    </citation>
    <scope>NUCLEOTIDE SEQUENCE</scope>
    <source>
        <strain evidence="14">CGMCC 1.12181</strain>
    </source>
</reference>
<dbReference type="GO" id="GO:0008412">
    <property type="term" value="F:4-hydroxybenzoate polyprenyltransferase activity"/>
    <property type="evidence" value="ECO:0007669"/>
    <property type="project" value="UniProtKB-UniRule"/>
</dbReference>
<dbReference type="InterPro" id="IPR000537">
    <property type="entry name" value="UbiA_prenyltransferase"/>
</dbReference>
<evidence type="ECO:0000256" key="2">
    <source>
        <dbReference type="ARBA" id="ARBA00004141"/>
    </source>
</evidence>
<evidence type="ECO:0000256" key="6">
    <source>
        <dbReference type="ARBA" id="ARBA00022679"/>
    </source>
</evidence>
<keyword evidence="8 12" id="KW-0812">Transmembrane</keyword>
<organism evidence="14 15">
    <name type="scientific">Marinicella pacifica</name>
    <dbReference type="NCBI Taxonomy" id="1171543"/>
    <lineage>
        <taxon>Bacteria</taxon>
        <taxon>Pseudomonadati</taxon>
        <taxon>Pseudomonadota</taxon>
        <taxon>Gammaproteobacteria</taxon>
        <taxon>Lysobacterales</taxon>
        <taxon>Marinicellaceae</taxon>
        <taxon>Marinicella</taxon>
    </lineage>
</organism>
<feature type="transmembrane region" description="Helical" evidence="12">
    <location>
        <begin position="230"/>
        <end position="250"/>
    </location>
</feature>
<dbReference type="FunFam" id="1.10.357.140:FF:000002">
    <property type="entry name" value="4-hydroxybenzoate octaprenyltransferase"/>
    <property type="match status" value="1"/>
</dbReference>
<dbReference type="GO" id="GO:0005886">
    <property type="term" value="C:plasma membrane"/>
    <property type="evidence" value="ECO:0007669"/>
    <property type="project" value="UniProtKB-SubCell"/>
</dbReference>
<evidence type="ECO:0000256" key="8">
    <source>
        <dbReference type="ARBA" id="ARBA00022692"/>
    </source>
</evidence>
<evidence type="ECO:0000256" key="11">
    <source>
        <dbReference type="ARBA" id="ARBA00023136"/>
    </source>
</evidence>
<comment type="pathway">
    <text evidence="12">Cofactor biosynthesis; ubiquinone biosynthesis.</text>
</comment>
<feature type="transmembrane region" description="Helical" evidence="12">
    <location>
        <begin position="164"/>
        <end position="182"/>
    </location>
</feature>
<evidence type="ECO:0000256" key="12">
    <source>
        <dbReference type="HAMAP-Rule" id="MF_01635"/>
    </source>
</evidence>
<comment type="similarity">
    <text evidence="3 12">Belongs to the UbiA prenyltransferase family.</text>
</comment>
<dbReference type="InterPro" id="IPR044878">
    <property type="entry name" value="UbiA_sf"/>
</dbReference>
<dbReference type="CDD" id="cd13959">
    <property type="entry name" value="PT_UbiA_COQ2"/>
    <property type="match status" value="1"/>
</dbReference>
<evidence type="ECO:0000256" key="13">
    <source>
        <dbReference type="NCBIfam" id="TIGR01474"/>
    </source>
</evidence>
<keyword evidence="4 12" id="KW-1003">Cell membrane</keyword>
<dbReference type="HAMAP" id="MF_01635">
    <property type="entry name" value="UbiA"/>
    <property type="match status" value="1"/>
</dbReference>
<dbReference type="FunFam" id="1.20.120.1780:FF:000001">
    <property type="entry name" value="4-hydroxybenzoate octaprenyltransferase"/>
    <property type="match status" value="1"/>
</dbReference>
<proteinExistence type="inferred from homology"/>
<evidence type="ECO:0000256" key="1">
    <source>
        <dbReference type="ARBA" id="ARBA00001946"/>
    </source>
</evidence>
<evidence type="ECO:0000256" key="3">
    <source>
        <dbReference type="ARBA" id="ARBA00005985"/>
    </source>
</evidence>
<comment type="subcellular location">
    <subcellularLocation>
        <location evidence="12">Cell inner membrane</location>
        <topology evidence="12">Multi-pass membrane protein</topology>
    </subcellularLocation>
    <subcellularLocation>
        <location evidence="2">Membrane</location>
        <topology evidence="2">Multi-pass membrane protein</topology>
    </subcellularLocation>
</comment>
<dbReference type="Gene3D" id="1.10.357.140">
    <property type="entry name" value="UbiA prenyltransferase"/>
    <property type="match status" value="1"/>
</dbReference>
<dbReference type="Pfam" id="PF01040">
    <property type="entry name" value="UbiA"/>
    <property type="match status" value="1"/>
</dbReference>
<dbReference type="PANTHER" id="PTHR11048:SF28">
    <property type="entry name" value="4-HYDROXYBENZOATE POLYPRENYLTRANSFERASE, MITOCHONDRIAL"/>
    <property type="match status" value="1"/>
</dbReference>
<dbReference type="InterPro" id="IPR006370">
    <property type="entry name" value="HB_polyprenyltransferase-like"/>
</dbReference>
<feature type="transmembrane region" description="Helical" evidence="12">
    <location>
        <begin position="188"/>
        <end position="210"/>
    </location>
</feature>
<dbReference type="EC" id="2.5.1.39" evidence="12 13"/>
<feature type="transmembrane region" description="Helical" evidence="12">
    <location>
        <begin position="256"/>
        <end position="277"/>
    </location>
</feature>
<keyword evidence="9 12" id="KW-0460">Magnesium</keyword>
<comment type="cofactor">
    <cofactor evidence="1 12">
        <name>Mg(2+)</name>
        <dbReference type="ChEBI" id="CHEBI:18420"/>
    </cofactor>
</comment>
<keyword evidence="7 12" id="KW-0831">Ubiquinone biosynthesis</keyword>
<dbReference type="Gene3D" id="1.20.120.1780">
    <property type="entry name" value="UbiA prenyltransferase"/>
    <property type="match status" value="1"/>
</dbReference>
<sequence>MERTKSYELIEALVYNNAMLKLIEKHWPQALPYLRLMRADRPIGTLLLLWPAWWALWSAAEGMPPFSLWLIFTLGVFLMRSAGCVINDIADRKYDGHVSRTRQRPLAISEVSVKQAWILFFVLLALSASLLLFLNLLTFYLALAAAVIAMTYPLMKRYTYLPQAYLGVAFSFPIPMVYAQMTGTVPKAAWLLFVANILWTIAYDTIYAMVDRKDDLKIGIKSTAILFGDLDRVIIGIIQLFTVFAFYLFGQQTDMGGLYYLGVIIIVWLFAYQQLLIAGRNEERCFKAFLHNNWVGMTLFAGIFADFLLK</sequence>
<gene>
    <name evidence="12 14" type="primary">ubiA</name>
    <name evidence="14" type="ORF">GCM10011365_00930</name>
</gene>
<evidence type="ECO:0000256" key="7">
    <source>
        <dbReference type="ARBA" id="ARBA00022688"/>
    </source>
</evidence>
<evidence type="ECO:0000256" key="10">
    <source>
        <dbReference type="ARBA" id="ARBA00022989"/>
    </source>
</evidence>
<dbReference type="InterPro" id="IPR039653">
    <property type="entry name" value="Prenyltransferase"/>
</dbReference>
<dbReference type="AlphaFoldDB" id="A0A917CD25"/>
<dbReference type="Proteomes" id="UP000605253">
    <property type="component" value="Unassembled WGS sequence"/>
</dbReference>
<dbReference type="EMBL" id="BMEO01000001">
    <property type="protein sequence ID" value="GGF83771.1"/>
    <property type="molecule type" value="Genomic_DNA"/>
</dbReference>
<dbReference type="NCBIfam" id="TIGR01474">
    <property type="entry name" value="ubiA_proteo"/>
    <property type="match status" value="1"/>
</dbReference>
<accession>A0A917CD25</accession>
<keyword evidence="15" id="KW-1185">Reference proteome</keyword>
<feature type="transmembrane region" description="Helical" evidence="12">
    <location>
        <begin position="66"/>
        <end position="86"/>
    </location>
</feature>
<reference evidence="14" key="2">
    <citation type="submission" date="2020-09" db="EMBL/GenBank/DDBJ databases">
        <authorList>
            <person name="Sun Q."/>
            <person name="Zhou Y."/>
        </authorList>
    </citation>
    <scope>NUCLEOTIDE SEQUENCE</scope>
    <source>
        <strain evidence="14">CGMCC 1.12181</strain>
    </source>
</reference>